<feature type="region of interest" description="Disordered" evidence="1">
    <location>
        <begin position="55"/>
        <end position="78"/>
    </location>
</feature>
<protein>
    <submittedName>
        <fullName evidence="3">Uncharacterized protein</fullName>
    </submittedName>
</protein>
<feature type="chain" id="PRO_5046111991" evidence="2">
    <location>
        <begin position="39"/>
        <end position="104"/>
    </location>
</feature>
<keyword evidence="4" id="KW-1185">Reference proteome</keyword>
<organism evidence="3 4">
    <name type="scientific">Microvirga puerhi</name>
    <dbReference type="NCBI Taxonomy" id="2876078"/>
    <lineage>
        <taxon>Bacteria</taxon>
        <taxon>Pseudomonadati</taxon>
        <taxon>Pseudomonadota</taxon>
        <taxon>Alphaproteobacteria</taxon>
        <taxon>Hyphomicrobiales</taxon>
        <taxon>Methylobacteriaceae</taxon>
        <taxon>Microvirga</taxon>
    </lineage>
</organism>
<dbReference type="Proteomes" id="UP000704176">
    <property type="component" value="Unassembled WGS sequence"/>
</dbReference>
<dbReference type="EMBL" id="JAIRBM010000002">
    <property type="protein sequence ID" value="MBZ6075515.1"/>
    <property type="molecule type" value="Genomic_DNA"/>
</dbReference>
<name>A0ABS7VJ33_9HYPH</name>
<proteinExistence type="predicted"/>
<accession>A0ABS7VJ33</accession>
<feature type="signal peptide" evidence="2">
    <location>
        <begin position="1"/>
        <end position="38"/>
    </location>
</feature>
<gene>
    <name evidence="3" type="ORF">K9B37_04300</name>
</gene>
<sequence>MSGHPFMILKNVVLSGRCGLVAAGIVAGLSLASLPAHASPLKSPAPHHAVAKSVNVHSTTMAARDPEATSSIRMDDDKPNCNRSRKKLWVEDEGWIVRQVTTCY</sequence>
<reference evidence="3 4" key="1">
    <citation type="submission" date="2021-09" db="EMBL/GenBank/DDBJ databases">
        <title>The complete genome sequence of a new microorganism.</title>
        <authorList>
            <person name="Zi Z."/>
        </authorList>
    </citation>
    <scope>NUCLEOTIDE SEQUENCE [LARGE SCALE GENOMIC DNA]</scope>
    <source>
        <strain evidence="3 4">WGZ8</strain>
    </source>
</reference>
<keyword evidence="2" id="KW-0732">Signal</keyword>
<dbReference type="RefSeq" id="WP_224311546.1">
    <property type="nucleotide sequence ID" value="NZ_JAIRBM010000002.1"/>
</dbReference>
<evidence type="ECO:0000256" key="2">
    <source>
        <dbReference type="SAM" id="SignalP"/>
    </source>
</evidence>
<evidence type="ECO:0000313" key="3">
    <source>
        <dbReference type="EMBL" id="MBZ6075515.1"/>
    </source>
</evidence>
<evidence type="ECO:0000256" key="1">
    <source>
        <dbReference type="SAM" id="MobiDB-lite"/>
    </source>
</evidence>
<evidence type="ECO:0000313" key="4">
    <source>
        <dbReference type="Proteomes" id="UP000704176"/>
    </source>
</evidence>
<comment type="caution">
    <text evidence="3">The sequence shown here is derived from an EMBL/GenBank/DDBJ whole genome shotgun (WGS) entry which is preliminary data.</text>
</comment>